<dbReference type="Proteomes" id="UP000054928">
    <property type="component" value="Unassembled WGS sequence"/>
</dbReference>
<protein>
    <submittedName>
        <fullName evidence="1">Uncharacterized protein</fullName>
    </submittedName>
</protein>
<reference evidence="2" key="1">
    <citation type="submission" date="2014-09" db="EMBL/GenBank/DDBJ databases">
        <authorList>
            <person name="Sharma Rahul"/>
            <person name="Thines Marco"/>
        </authorList>
    </citation>
    <scope>NUCLEOTIDE SEQUENCE [LARGE SCALE GENOMIC DNA]</scope>
</reference>
<keyword evidence="2" id="KW-1185">Reference proteome</keyword>
<accession>A0A0P1AZ54</accession>
<sequence length="78" mass="8673">MWDSFTKFYIHPLVSVAINLHGGGEPRRCGGKYRSLLPSRNAAIKDDTSALPSPMLNGMKGWVAWSFANPLQVNVVYH</sequence>
<proteinExistence type="predicted"/>
<dbReference type="RefSeq" id="XP_024583293.1">
    <property type="nucleotide sequence ID" value="XM_024717833.1"/>
</dbReference>
<evidence type="ECO:0000313" key="1">
    <source>
        <dbReference type="EMBL" id="CEG46924.1"/>
    </source>
</evidence>
<dbReference type="EMBL" id="CCYD01002371">
    <property type="protein sequence ID" value="CEG46924.1"/>
    <property type="molecule type" value="Genomic_DNA"/>
</dbReference>
<name>A0A0P1AZ54_PLAHL</name>
<dbReference type="GeneID" id="36398649"/>
<organism evidence="1 2">
    <name type="scientific">Plasmopara halstedii</name>
    <name type="common">Downy mildew of sunflower</name>
    <dbReference type="NCBI Taxonomy" id="4781"/>
    <lineage>
        <taxon>Eukaryota</taxon>
        <taxon>Sar</taxon>
        <taxon>Stramenopiles</taxon>
        <taxon>Oomycota</taxon>
        <taxon>Peronosporomycetes</taxon>
        <taxon>Peronosporales</taxon>
        <taxon>Peronosporaceae</taxon>
        <taxon>Plasmopara</taxon>
    </lineage>
</organism>
<evidence type="ECO:0000313" key="2">
    <source>
        <dbReference type="Proteomes" id="UP000054928"/>
    </source>
</evidence>
<dbReference type="AlphaFoldDB" id="A0A0P1AZ54"/>